<dbReference type="Pfam" id="PF16653">
    <property type="entry name" value="Sacchrp_dh_C"/>
    <property type="match status" value="1"/>
</dbReference>
<name>A0A8J5R5T4_9HYME</name>
<dbReference type="GO" id="GO:0047130">
    <property type="term" value="F:saccharopine dehydrogenase (NADP+, L-lysine-forming) activity"/>
    <property type="evidence" value="ECO:0007669"/>
    <property type="project" value="UniProtKB-EC"/>
</dbReference>
<dbReference type="FunFam" id="3.40.50.720:FF:000087">
    <property type="entry name" value="alpha-aminoadipic semialdehyde synthase, mitochondrial"/>
    <property type="match status" value="1"/>
</dbReference>
<keyword evidence="14" id="KW-0511">Multifunctional enzyme</keyword>
<evidence type="ECO:0000256" key="2">
    <source>
        <dbReference type="ARBA" id="ARBA00004682"/>
    </source>
</evidence>
<sequence>MFRRVNYRQRRHKFINSSVRYTSSLKGKIIAIRREDQSVWERRAPLAPPNVRRLIRSGVKVIVQPSNRRAYPAQSYLAAGAHLQEDISEASVIFGVKQVPIDALIPNKTYCFFSHTIKAQESNMPLLDAILEKNIRLLDYEKLTDKNGQRLVAFGKYAGVAGMINILHGLGLRLLALGHHTPFMHIGPAHNYRDSAVARQAIRDVGYEIALGAMPKSIGPLTFVFTGSGNVSQGGQEVFQELPHEYVDQQSLRKVAEHGDTNKIYGCEIRRRHHLERKEDGGYDAEEYDKHPERYISTFSKKIAPYASVIINGIYWAVDSPKLLTIPDAKYLLRPAYTPWLPISVGAPALPHRMLAICDISADPGGSIEFMNECTTIDTPFCLYDADRNKDTKSFKGPGVLVCSIDNMPTQLPKESTDFFGDLLFPYAREIIEKSDAKKPMEEQDFSPAVHGAIIASNGQLTPNFEYIKELRTMNQRSKHKAASDNEAQTKTIVVLGAGYVSAPLVEYLHRDGNTKIVVCSHLKDEADALANKYSGVESIFLNVTERPDTLKEIISSANVVVSLLPYGLHHVIAKTCIETKTHLVTASYLNDNIKSLHQEAENAGITILNEMGLDPGIDHLLALECFEDVKQAGGKIESFISWCGGLPAPECSANPLRYKFSWSPRGALINTLSPAKYYHNGQVVEIAGGGDLMSAVQSLDFLPGFALEGFPNRDSTMYRELYGIQNASTILRGTLRFKGFTDTVQSLQYLGLIDPNPHPILHPNGPDITWRTLICNLLGLINDDIFYENLKRKLVERINSEERVQALEDLGLLAEDSVLKLNTPLDTLTHYLSKKLNFEKSERDLVILRHNIGIHWPDHRIEDRGINLVIYGNADGHSAMSRTVGYPAAIAAKMILDGEIQQRGVILPFTPDIYRPVLNRLRSKGIESFETSRWR</sequence>
<dbReference type="InterPro" id="IPR007886">
    <property type="entry name" value="AlaDH/PNT_N"/>
</dbReference>
<dbReference type="Proteomes" id="UP000729913">
    <property type="component" value="Unassembled WGS sequence"/>
</dbReference>
<evidence type="ECO:0000256" key="14">
    <source>
        <dbReference type="ARBA" id="ARBA00023268"/>
    </source>
</evidence>
<feature type="domain" description="Alanine dehydrogenase/pyridine nucleotide transhydrogenase N-terminal" evidence="22">
    <location>
        <begin position="31"/>
        <end position="161"/>
    </location>
</feature>
<dbReference type="CDD" id="cd12189">
    <property type="entry name" value="LKR_SDH_like"/>
    <property type="match status" value="1"/>
</dbReference>
<dbReference type="Pfam" id="PF01262">
    <property type="entry name" value="AlaDh_PNT_C"/>
    <property type="match status" value="1"/>
</dbReference>
<comment type="subcellular location">
    <subcellularLocation>
        <location evidence="1">Mitochondrion</location>
    </subcellularLocation>
</comment>
<dbReference type="AlphaFoldDB" id="A0A8J5R5T4"/>
<reference evidence="23" key="2">
    <citation type="submission" date="2021-04" db="EMBL/GenBank/DDBJ databases">
        <title>Genome-wide patterns of bracovirus chromosomal integration into multiple host tissues during parasitism.</title>
        <authorList>
            <person name="Chebbi M.A.C."/>
        </authorList>
    </citation>
    <scope>NUCLEOTIDE SEQUENCE</scope>
    <source>
        <tissue evidence="23">Whole body</tissue>
    </source>
</reference>
<evidence type="ECO:0000256" key="7">
    <source>
        <dbReference type="ARBA" id="ARBA00012849"/>
    </source>
</evidence>
<dbReference type="InterPro" id="IPR005097">
    <property type="entry name" value="Sacchrp_dh_NADP-bd"/>
</dbReference>
<comment type="subunit">
    <text evidence="5">Homotetramer.</text>
</comment>
<comment type="catalytic activity">
    <reaction evidence="17">
        <text>L-saccharopine + NAD(+) + H2O = (S)-2-amino-6-oxohexanoate + L-glutamate + NADH + H(+)</text>
        <dbReference type="Rhea" id="RHEA:24520"/>
        <dbReference type="ChEBI" id="CHEBI:15377"/>
        <dbReference type="ChEBI" id="CHEBI:15378"/>
        <dbReference type="ChEBI" id="CHEBI:29985"/>
        <dbReference type="ChEBI" id="CHEBI:57540"/>
        <dbReference type="ChEBI" id="CHEBI:57945"/>
        <dbReference type="ChEBI" id="CHEBI:57951"/>
        <dbReference type="ChEBI" id="CHEBI:58321"/>
        <dbReference type="EC" id="1.5.1.9"/>
    </reaction>
    <physiologicalReaction direction="left-to-right" evidence="17">
        <dbReference type="Rhea" id="RHEA:24521"/>
    </physiologicalReaction>
</comment>
<evidence type="ECO:0000256" key="12">
    <source>
        <dbReference type="ARBA" id="ARBA00023027"/>
    </source>
</evidence>
<dbReference type="InterPro" id="IPR051168">
    <property type="entry name" value="AASS"/>
</dbReference>
<dbReference type="UniPathway" id="UPA00868">
    <property type="reaction ID" value="UER00835"/>
</dbReference>
<dbReference type="FunFam" id="1.10.1870.10:FF:000001">
    <property type="entry name" value="Alpha-aminoadipic semialdehyde synthase, mitochondrial"/>
    <property type="match status" value="1"/>
</dbReference>
<comment type="caution">
    <text evidence="23">The sequence shown here is derived from an EMBL/GenBank/DDBJ whole genome shotgun (WGS) entry which is preliminary data.</text>
</comment>
<keyword evidence="13" id="KW-0496">Mitochondrion</keyword>
<dbReference type="InterPro" id="IPR032095">
    <property type="entry name" value="Sacchrp_dh-like_C"/>
</dbReference>
<evidence type="ECO:0000256" key="9">
    <source>
        <dbReference type="ARBA" id="ARBA00022946"/>
    </source>
</evidence>
<reference evidence="23" key="1">
    <citation type="submission" date="2020-03" db="EMBL/GenBank/DDBJ databases">
        <authorList>
            <person name="Chebbi M.A."/>
            <person name="Drezen J.M."/>
        </authorList>
    </citation>
    <scope>NUCLEOTIDE SEQUENCE</scope>
    <source>
        <tissue evidence="23">Whole body</tissue>
    </source>
</reference>
<comment type="pathway">
    <text evidence="3">Amino-acid degradation; L-lysine degradation via saccharopine pathway; glutaryl-CoA from L-lysine: step 2/6.</text>
</comment>
<evidence type="ECO:0000256" key="8">
    <source>
        <dbReference type="ARBA" id="ARBA00022857"/>
    </source>
</evidence>
<dbReference type="OrthoDB" id="10059875at2759"/>
<dbReference type="SMART" id="SM01003">
    <property type="entry name" value="AlaDh_PNT_N"/>
    <property type="match status" value="1"/>
</dbReference>
<keyword evidence="11" id="KW-0560">Oxidoreductase</keyword>
<keyword evidence="8" id="KW-0521">NADP</keyword>
<dbReference type="GO" id="GO:0005739">
    <property type="term" value="C:mitochondrion"/>
    <property type="evidence" value="ECO:0007669"/>
    <property type="project" value="UniProtKB-SubCell"/>
</dbReference>
<evidence type="ECO:0000256" key="16">
    <source>
        <dbReference type="ARBA" id="ARBA00051738"/>
    </source>
</evidence>
<dbReference type="GO" id="GO:0033512">
    <property type="term" value="P:L-lysine catabolic process to acetyl-CoA via saccharopine"/>
    <property type="evidence" value="ECO:0007669"/>
    <property type="project" value="UniProtKB-UniPathway"/>
</dbReference>
<comment type="similarity">
    <text evidence="15">In the C-terminal section; belongs to the saccharopine dehydrogenase family.</text>
</comment>
<keyword evidence="10" id="KW-0007">Acetylation</keyword>
<dbReference type="FunFam" id="3.30.360.10:FF:000008">
    <property type="entry name" value="Alpha-aminoadipic semialdehyde synthase, mitochondrial"/>
    <property type="match status" value="1"/>
</dbReference>
<dbReference type="Pfam" id="PF05222">
    <property type="entry name" value="AlaDh_PNT_N"/>
    <property type="match status" value="1"/>
</dbReference>
<dbReference type="PANTHER" id="PTHR11133">
    <property type="entry name" value="SACCHAROPINE DEHYDROGENASE"/>
    <property type="match status" value="1"/>
</dbReference>
<dbReference type="GO" id="GO:0047131">
    <property type="term" value="F:saccharopine dehydrogenase (NAD+, L-glutamate-forming) activity"/>
    <property type="evidence" value="ECO:0007669"/>
    <property type="project" value="UniProtKB-EC"/>
</dbReference>
<evidence type="ECO:0000256" key="10">
    <source>
        <dbReference type="ARBA" id="ARBA00022990"/>
    </source>
</evidence>
<evidence type="ECO:0000256" key="1">
    <source>
        <dbReference type="ARBA" id="ARBA00004173"/>
    </source>
</evidence>
<comment type="function">
    <text evidence="18">Bifunctional enzyme that catalyzes the first two steps in lysine degradation.</text>
</comment>
<evidence type="ECO:0000259" key="21">
    <source>
        <dbReference type="SMART" id="SM01002"/>
    </source>
</evidence>
<keyword evidence="12" id="KW-0520">NAD</keyword>
<dbReference type="EC" id="1.5.1.8" evidence="6"/>
<feature type="domain" description="Alanine dehydrogenase/pyridine nucleotide transhydrogenase NAD(H)-binding" evidence="21">
    <location>
        <begin position="201"/>
        <end position="404"/>
    </location>
</feature>
<keyword evidence="24" id="KW-1185">Reference proteome</keyword>
<evidence type="ECO:0000259" key="22">
    <source>
        <dbReference type="SMART" id="SM01003"/>
    </source>
</evidence>
<comment type="catalytic activity">
    <reaction evidence="16">
        <text>L-saccharopine + NADP(+) + H2O = L-lysine + 2-oxoglutarate + NADPH + H(+)</text>
        <dbReference type="Rhea" id="RHEA:19373"/>
        <dbReference type="ChEBI" id="CHEBI:15377"/>
        <dbReference type="ChEBI" id="CHEBI:15378"/>
        <dbReference type="ChEBI" id="CHEBI:16810"/>
        <dbReference type="ChEBI" id="CHEBI:32551"/>
        <dbReference type="ChEBI" id="CHEBI:57783"/>
        <dbReference type="ChEBI" id="CHEBI:57951"/>
        <dbReference type="ChEBI" id="CHEBI:58349"/>
        <dbReference type="EC" id="1.5.1.8"/>
    </reaction>
    <physiologicalReaction direction="right-to-left" evidence="16">
        <dbReference type="Rhea" id="RHEA:19375"/>
    </physiologicalReaction>
</comment>
<accession>A0A8J5R5T4</accession>
<dbReference type="InterPro" id="IPR007698">
    <property type="entry name" value="AlaDH/PNT_NAD(H)-bd"/>
</dbReference>
<dbReference type="FunFam" id="3.40.50.720:FF:000072">
    <property type="entry name" value="Saccharopine dehydrogenase [NADP(+), L-glutamate-forming]"/>
    <property type="match status" value="1"/>
</dbReference>
<keyword evidence="9" id="KW-0809">Transit peptide</keyword>
<comment type="similarity">
    <text evidence="4">In the N-terminal section; belongs to the AlaDH/PNT family.</text>
</comment>
<gene>
    <name evidence="23" type="ORF">G9C98_002050</name>
</gene>
<evidence type="ECO:0000256" key="3">
    <source>
        <dbReference type="ARBA" id="ARBA00004720"/>
    </source>
</evidence>
<evidence type="ECO:0000256" key="13">
    <source>
        <dbReference type="ARBA" id="ARBA00023128"/>
    </source>
</evidence>
<evidence type="ECO:0000313" key="24">
    <source>
        <dbReference type="Proteomes" id="UP000729913"/>
    </source>
</evidence>
<evidence type="ECO:0000256" key="5">
    <source>
        <dbReference type="ARBA" id="ARBA00011881"/>
    </source>
</evidence>
<evidence type="ECO:0000256" key="11">
    <source>
        <dbReference type="ARBA" id="ARBA00023002"/>
    </source>
</evidence>
<dbReference type="SMART" id="SM01002">
    <property type="entry name" value="AlaDh_PNT_C"/>
    <property type="match status" value="1"/>
</dbReference>
<organism evidence="23 24">
    <name type="scientific">Cotesia typhae</name>
    <dbReference type="NCBI Taxonomy" id="2053667"/>
    <lineage>
        <taxon>Eukaryota</taxon>
        <taxon>Metazoa</taxon>
        <taxon>Ecdysozoa</taxon>
        <taxon>Arthropoda</taxon>
        <taxon>Hexapoda</taxon>
        <taxon>Insecta</taxon>
        <taxon>Pterygota</taxon>
        <taxon>Neoptera</taxon>
        <taxon>Endopterygota</taxon>
        <taxon>Hymenoptera</taxon>
        <taxon>Apocrita</taxon>
        <taxon>Ichneumonoidea</taxon>
        <taxon>Braconidae</taxon>
        <taxon>Microgastrinae</taxon>
        <taxon>Cotesia</taxon>
    </lineage>
</organism>
<dbReference type="Pfam" id="PF03435">
    <property type="entry name" value="Sacchrp_dh_NADP"/>
    <property type="match status" value="1"/>
</dbReference>
<dbReference type="PANTHER" id="PTHR11133:SF22">
    <property type="entry name" value="ALPHA-AMINOADIPIC SEMIALDEHYDE SYNTHASE, MITOCHONDRIAL"/>
    <property type="match status" value="1"/>
</dbReference>
<evidence type="ECO:0000256" key="15">
    <source>
        <dbReference type="ARBA" id="ARBA00025744"/>
    </source>
</evidence>
<evidence type="ECO:0000256" key="18">
    <source>
        <dbReference type="ARBA" id="ARBA00055923"/>
    </source>
</evidence>
<protein>
    <recommendedName>
        <fullName evidence="19">Alpha-aminoadipic semialdehyde synthase, mitochondrial</fullName>
        <ecNumber evidence="6">1.5.1.8</ecNumber>
        <ecNumber evidence="7">1.5.1.9</ecNumber>
    </recommendedName>
    <alternativeName>
        <fullName evidence="20">LKR/SDH</fullName>
    </alternativeName>
</protein>
<evidence type="ECO:0000256" key="4">
    <source>
        <dbReference type="ARBA" id="ARBA00005624"/>
    </source>
</evidence>
<dbReference type="EC" id="1.5.1.9" evidence="7"/>
<evidence type="ECO:0000256" key="6">
    <source>
        <dbReference type="ARBA" id="ARBA00012846"/>
    </source>
</evidence>
<dbReference type="GO" id="GO:0019878">
    <property type="term" value="P:lysine biosynthetic process via aminoadipic acid"/>
    <property type="evidence" value="ECO:0007669"/>
    <property type="project" value="TreeGrafter"/>
</dbReference>
<dbReference type="EMBL" id="JAAOIC020000019">
    <property type="protein sequence ID" value="KAG8041062.1"/>
    <property type="molecule type" value="Genomic_DNA"/>
</dbReference>
<evidence type="ECO:0000313" key="23">
    <source>
        <dbReference type="EMBL" id="KAG8041062.1"/>
    </source>
</evidence>
<evidence type="ECO:0000256" key="19">
    <source>
        <dbReference type="ARBA" id="ARBA00072416"/>
    </source>
</evidence>
<comment type="pathway">
    <text evidence="2">Amino-acid degradation; L-lysine degradation via saccharopine pathway; glutaryl-CoA from L-lysine: step 1/6.</text>
</comment>
<proteinExistence type="inferred from homology"/>
<evidence type="ECO:0000256" key="17">
    <source>
        <dbReference type="ARBA" id="ARBA00051926"/>
    </source>
</evidence>
<evidence type="ECO:0000256" key="20">
    <source>
        <dbReference type="ARBA" id="ARBA00081012"/>
    </source>
</evidence>